<reference evidence="3" key="1">
    <citation type="submission" date="2014-03" db="EMBL/GenBank/DDBJ databases">
        <title>The Genome Sequence of Puccinia striiformis f. sp. tritici PST-78.</title>
        <authorList>
            <consortium name="The Broad Institute Genome Sequencing Platform"/>
            <person name="Cuomo C."/>
            <person name="Hulbert S."/>
            <person name="Chen X."/>
            <person name="Walker B."/>
            <person name="Young S.K."/>
            <person name="Zeng Q."/>
            <person name="Gargeya S."/>
            <person name="Fitzgerald M."/>
            <person name="Haas B."/>
            <person name="Abouelleil A."/>
            <person name="Alvarado L."/>
            <person name="Arachchi H.M."/>
            <person name="Berlin A.M."/>
            <person name="Chapman S.B."/>
            <person name="Goldberg J."/>
            <person name="Griggs A."/>
            <person name="Gujja S."/>
            <person name="Hansen M."/>
            <person name="Howarth C."/>
            <person name="Imamovic A."/>
            <person name="Larimer J."/>
            <person name="McCowan C."/>
            <person name="Montmayeur A."/>
            <person name="Murphy C."/>
            <person name="Neiman D."/>
            <person name="Pearson M."/>
            <person name="Priest M."/>
            <person name="Roberts A."/>
            <person name="Saif S."/>
            <person name="Shea T."/>
            <person name="Sisk P."/>
            <person name="Sykes S."/>
            <person name="Wortman J."/>
            <person name="Nusbaum C."/>
            <person name="Birren B."/>
        </authorList>
    </citation>
    <scope>NUCLEOTIDE SEQUENCE [LARGE SCALE GENOMIC DNA]</scope>
    <source>
        <strain evidence="3">race PST-78</strain>
    </source>
</reference>
<comment type="caution">
    <text evidence="2">The sequence shown here is derived from an EMBL/GenBank/DDBJ whole genome shotgun (WGS) entry which is preliminary data.</text>
</comment>
<dbReference type="AlphaFoldDB" id="A0A0L0VHT9"/>
<evidence type="ECO:0000256" key="1">
    <source>
        <dbReference type="SAM" id="MobiDB-lite"/>
    </source>
</evidence>
<gene>
    <name evidence="2" type="ORF">PSTG_07872</name>
</gene>
<keyword evidence="3" id="KW-1185">Reference proteome</keyword>
<dbReference type="Proteomes" id="UP000054564">
    <property type="component" value="Unassembled WGS sequence"/>
</dbReference>
<evidence type="ECO:0000313" key="3">
    <source>
        <dbReference type="Proteomes" id="UP000054564"/>
    </source>
</evidence>
<dbReference type="EMBL" id="AJIL01000052">
    <property type="protein sequence ID" value="KNE98850.1"/>
    <property type="molecule type" value="Genomic_DNA"/>
</dbReference>
<sequence length="193" mass="21949">MVRSAHPNFRAQTVNTRGTSRRNRTQRGWERNALQEQAEQDIIQRDIRTSQRLGHVDADHDPGPAVWEDIDGAPHAEYEPHISSNAGQGLDEYIADLPSAAHASYHRARQYAEKRDELHKQWYCMYYEGELPALQSFTDPDGIWPKSPAAHCVEAWSVVLMCPTSSREGYKDEGWSHPGLITHPYDRLSASIT</sequence>
<accession>A0A0L0VHT9</accession>
<organism evidence="2 3">
    <name type="scientific">Puccinia striiformis f. sp. tritici PST-78</name>
    <dbReference type="NCBI Taxonomy" id="1165861"/>
    <lineage>
        <taxon>Eukaryota</taxon>
        <taxon>Fungi</taxon>
        <taxon>Dikarya</taxon>
        <taxon>Basidiomycota</taxon>
        <taxon>Pucciniomycotina</taxon>
        <taxon>Pucciniomycetes</taxon>
        <taxon>Pucciniales</taxon>
        <taxon>Pucciniaceae</taxon>
        <taxon>Puccinia</taxon>
    </lineage>
</organism>
<protein>
    <submittedName>
        <fullName evidence="2">Uncharacterized protein</fullName>
    </submittedName>
</protein>
<feature type="region of interest" description="Disordered" evidence="1">
    <location>
        <begin position="1"/>
        <end position="28"/>
    </location>
</feature>
<dbReference type="STRING" id="1165861.A0A0L0VHT9"/>
<name>A0A0L0VHT9_9BASI</name>
<evidence type="ECO:0000313" key="2">
    <source>
        <dbReference type="EMBL" id="KNE98850.1"/>
    </source>
</evidence>
<proteinExistence type="predicted"/>